<keyword evidence="3" id="KW-1185">Reference proteome</keyword>
<dbReference type="Proteomes" id="UP001595773">
    <property type="component" value="Unassembled WGS sequence"/>
</dbReference>
<protein>
    <submittedName>
        <fullName evidence="2">DegV family protein</fullName>
    </submittedName>
</protein>
<name>A0ABV8QXX4_9MICC</name>
<comment type="caution">
    <text evidence="2">The sequence shown here is derived from an EMBL/GenBank/DDBJ whole genome shotgun (WGS) entry which is preliminary data.</text>
</comment>
<reference evidence="3" key="1">
    <citation type="journal article" date="2019" name="Int. J. Syst. Evol. Microbiol.">
        <title>The Global Catalogue of Microorganisms (GCM) 10K type strain sequencing project: providing services to taxonomists for standard genome sequencing and annotation.</title>
        <authorList>
            <consortium name="The Broad Institute Genomics Platform"/>
            <consortium name="The Broad Institute Genome Sequencing Center for Infectious Disease"/>
            <person name="Wu L."/>
            <person name="Ma J."/>
        </authorList>
    </citation>
    <scope>NUCLEOTIDE SEQUENCE [LARGE SCALE GENOMIC DNA]</scope>
    <source>
        <strain evidence="3">CGMCC 1.10698</strain>
    </source>
</reference>
<proteinExistence type="predicted"/>
<dbReference type="InterPro" id="IPR043168">
    <property type="entry name" value="DegV_C"/>
</dbReference>
<dbReference type="InterPro" id="IPR003797">
    <property type="entry name" value="DegV"/>
</dbReference>
<dbReference type="PANTHER" id="PTHR33434:SF2">
    <property type="entry name" value="FATTY ACID-BINDING PROTEIN TM_1468"/>
    <property type="match status" value="1"/>
</dbReference>
<dbReference type="Gene3D" id="3.40.50.10170">
    <property type="match status" value="1"/>
</dbReference>
<evidence type="ECO:0000313" key="2">
    <source>
        <dbReference type="EMBL" id="MFC4264178.1"/>
    </source>
</evidence>
<evidence type="ECO:0000256" key="1">
    <source>
        <dbReference type="ARBA" id="ARBA00023121"/>
    </source>
</evidence>
<evidence type="ECO:0000313" key="3">
    <source>
        <dbReference type="Proteomes" id="UP001595773"/>
    </source>
</evidence>
<sequence>MTDSAAALPPDWVAIHETTGQLAVVPMPVIIGEGVHSDGDVGLEAHISLALASGSGVRTSRPSPGQFAAAYQAAFDAGFDSVVSIHISANLSGTHDAAQLAADCAPLPVLVFDTRTVGMAQGAGVEAAVCAAASGLAMDGVLAAALAAVEATKVFFYVPSLEQLRRGGRISLASSWLGTVFAVKPILGIRDGSVVPLEKIRGVEKALARLEALAVKEILGRGADLVMVNLHHFGNEQQAQTMAEALTVRCPGLPAPVLTRLPAVLAAHAGLGVVVVVVSDRDCPPQGGGKD</sequence>
<dbReference type="RefSeq" id="WP_230068397.1">
    <property type="nucleotide sequence ID" value="NZ_BAABLL010000002.1"/>
</dbReference>
<dbReference type="EMBL" id="JBHSCQ010000003">
    <property type="protein sequence ID" value="MFC4264178.1"/>
    <property type="molecule type" value="Genomic_DNA"/>
</dbReference>
<keyword evidence="1" id="KW-0446">Lipid-binding</keyword>
<accession>A0ABV8QXX4</accession>
<organism evidence="2 3">
    <name type="scientific">Arthrobacter cryoconiti</name>
    <dbReference type="NCBI Taxonomy" id="748907"/>
    <lineage>
        <taxon>Bacteria</taxon>
        <taxon>Bacillati</taxon>
        <taxon>Actinomycetota</taxon>
        <taxon>Actinomycetes</taxon>
        <taxon>Micrococcales</taxon>
        <taxon>Micrococcaceae</taxon>
        <taxon>Arthrobacter</taxon>
    </lineage>
</organism>
<gene>
    <name evidence="2" type="ORF">ACFOW9_01005</name>
</gene>
<dbReference type="NCBIfam" id="TIGR00762">
    <property type="entry name" value="DegV"/>
    <property type="match status" value="1"/>
</dbReference>
<dbReference type="PANTHER" id="PTHR33434">
    <property type="entry name" value="DEGV DOMAIN-CONTAINING PROTEIN DR_1986-RELATED"/>
    <property type="match status" value="1"/>
</dbReference>
<dbReference type="PROSITE" id="PS51482">
    <property type="entry name" value="DEGV"/>
    <property type="match status" value="1"/>
</dbReference>
<dbReference type="InterPro" id="IPR050270">
    <property type="entry name" value="DegV_domain_contain"/>
</dbReference>
<dbReference type="SUPFAM" id="SSF82549">
    <property type="entry name" value="DAK1/DegV-like"/>
    <property type="match status" value="1"/>
</dbReference>
<dbReference type="Pfam" id="PF02645">
    <property type="entry name" value="DegV"/>
    <property type="match status" value="1"/>
</dbReference>
<dbReference type="Gene3D" id="3.30.1180.10">
    <property type="match status" value="1"/>
</dbReference>